<proteinExistence type="predicted"/>
<name>A0A655PIY6_VIBCL</name>
<accession>A0A655PIY6</accession>
<evidence type="ECO:0000313" key="2">
    <source>
        <dbReference type="Proteomes" id="UP000044806"/>
    </source>
</evidence>
<gene>
    <name evidence="1" type="ORF">ERS013165_00870</name>
</gene>
<dbReference type="EMBL" id="CWOW01000003">
    <property type="protein sequence ID" value="CSA14967.1"/>
    <property type="molecule type" value="Genomic_DNA"/>
</dbReference>
<protein>
    <submittedName>
        <fullName evidence="1">Uncharacterized protein</fullName>
    </submittedName>
</protein>
<organism evidence="1 2">
    <name type="scientific">Vibrio cholerae</name>
    <dbReference type="NCBI Taxonomy" id="666"/>
    <lineage>
        <taxon>Bacteria</taxon>
        <taxon>Pseudomonadati</taxon>
        <taxon>Pseudomonadota</taxon>
        <taxon>Gammaproteobacteria</taxon>
        <taxon>Vibrionales</taxon>
        <taxon>Vibrionaceae</taxon>
        <taxon>Vibrio</taxon>
    </lineage>
</organism>
<reference evidence="1 2" key="1">
    <citation type="submission" date="2015-07" db="EMBL/GenBank/DDBJ databases">
        <authorList>
            <consortium name="Pathogen Informatics"/>
        </authorList>
    </citation>
    <scope>NUCLEOTIDE SEQUENCE [LARGE SCALE GENOMIC DNA]</scope>
    <source>
        <strain evidence="1 2">A51</strain>
    </source>
</reference>
<dbReference type="AlphaFoldDB" id="A0A655PIY6"/>
<sequence>MPIDILNGIMMISKCVVAKFNHTRPKTLVVSSAKGGNAKIKIKLPTIINGIATIKPSRMART</sequence>
<dbReference type="Proteomes" id="UP000044806">
    <property type="component" value="Unassembled WGS sequence"/>
</dbReference>
<evidence type="ECO:0000313" key="1">
    <source>
        <dbReference type="EMBL" id="CSA14967.1"/>
    </source>
</evidence>